<keyword evidence="2" id="KW-1185">Reference proteome</keyword>
<dbReference type="RefSeq" id="WP_217779329.1">
    <property type="nucleotide sequence ID" value="NZ_JAHRWL010000002.1"/>
</dbReference>
<name>A0ABS6NAE7_9RHOB</name>
<accession>A0ABS6NAE7</accession>
<dbReference type="Proteomes" id="UP001166293">
    <property type="component" value="Unassembled WGS sequence"/>
</dbReference>
<reference evidence="1" key="1">
    <citation type="submission" date="2021-06" db="EMBL/GenBank/DDBJ databases">
        <title>Thalassococcus sp. CAU 1522 isolated from sea sand, Republic of Korea.</title>
        <authorList>
            <person name="Kim W."/>
        </authorList>
    </citation>
    <scope>NUCLEOTIDE SEQUENCE</scope>
    <source>
        <strain evidence="1">CAU 1522</strain>
    </source>
</reference>
<evidence type="ECO:0000313" key="1">
    <source>
        <dbReference type="EMBL" id="MBV2360989.1"/>
    </source>
</evidence>
<evidence type="ECO:0008006" key="3">
    <source>
        <dbReference type="Google" id="ProtNLM"/>
    </source>
</evidence>
<organism evidence="1 2">
    <name type="scientific">Thalassococcus arenae</name>
    <dbReference type="NCBI Taxonomy" id="2851652"/>
    <lineage>
        <taxon>Bacteria</taxon>
        <taxon>Pseudomonadati</taxon>
        <taxon>Pseudomonadota</taxon>
        <taxon>Alphaproteobacteria</taxon>
        <taxon>Rhodobacterales</taxon>
        <taxon>Roseobacteraceae</taxon>
        <taxon>Thalassococcus</taxon>
    </lineage>
</organism>
<evidence type="ECO:0000313" key="2">
    <source>
        <dbReference type="Proteomes" id="UP001166293"/>
    </source>
</evidence>
<comment type="caution">
    <text evidence="1">The sequence shown here is derived from an EMBL/GenBank/DDBJ whole genome shotgun (WGS) entry which is preliminary data.</text>
</comment>
<sequence length="129" mass="13994">MSKDEDYRVKNAREGRALYVPGKTAEEDHAEAAKRRIEGMTVQHRLKLDFTKDEFAAVSSAADNVGAYLWEAASAFDLLADGIDHGAFSANDARLGATLRLLGLALEQRQAKAGDVLAMFGIRLRGAAE</sequence>
<gene>
    <name evidence="1" type="ORF">KUH32_14580</name>
</gene>
<dbReference type="EMBL" id="JAHRWL010000002">
    <property type="protein sequence ID" value="MBV2360989.1"/>
    <property type="molecule type" value="Genomic_DNA"/>
</dbReference>
<proteinExistence type="predicted"/>
<protein>
    <recommendedName>
        <fullName evidence="3">Tail assembly chaperone</fullName>
    </recommendedName>
</protein>